<dbReference type="Gramene" id="TKW02905">
    <property type="protein sequence ID" value="TKW02905"/>
    <property type="gene ID" value="SEVIR_7G032000v2"/>
</dbReference>
<sequence>MVLAAGDLPDAAYRRTRARRPSGPRQRLVYWTRFFIILTAFSNAQIDAISSKMRDIGDKQFSKVASGDTKPNSWTLLDFDRHWSRVTGRQTHKTQAQEQIY</sequence>
<protein>
    <submittedName>
        <fullName evidence="3">Uncharacterized protein</fullName>
    </submittedName>
</protein>
<dbReference type="GO" id="GO:0017148">
    <property type="term" value="P:negative regulation of translation"/>
    <property type="evidence" value="ECO:0007669"/>
    <property type="project" value="TreeGrafter"/>
</dbReference>
<accession>A0A4U6TNR2</accession>
<comment type="similarity">
    <text evidence="1">Belongs to the Iojap/RsfS family.</text>
</comment>
<dbReference type="PANTHER" id="PTHR21043">
    <property type="entry name" value="IOJAP SUPERFAMILY ORTHOLOG"/>
    <property type="match status" value="1"/>
</dbReference>
<dbReference type="Pfam" id="PF02410">
    <property type="entry name" value="RsfS"/>
    <property type="match status" value="1"/>
</dbReference>
<dbReference type="GO" id="GO:0043023">
    <property type="term" value="F:ribosomal large subunit binding"/>
    <property type="evidence" value="ECO:0007669"/>
    <property type="project" value="TreeGrafter"/>
</dbReference>
<dbReference type="GO" id="GO:0090071">
    <property type="term" value="P:negative regulation of ribosome biogenesis"/>
    <property type="evidence" value="ECO:0007669"/>
    <property type="project" value="TreeGrafter"/>
</dbReference>
<gene>
    <name evidence="3" type="ORF">SEVIR_7G032000v2</name>
</gene>
<proteinExistence type="inferred from homology"/>
<evidence type="ECO:0000256" key="1">
    <source>
        <dbReference type="ARBA" id="ARBA00010574"/>
    </source>
</evidence>
<dbReference type="SUPFAM" id="SSF81301">
    <property type="entry name" value="Nucleotidyltransferase"/>
    <property type="match status" value="1"/>
</dbReference>
<evidence type="ECO:0000313" key="4">
    <source>
        <dbReference type="Proteomes" id="UP000298652"/>
    </source>
</evidence>
<dbReference type="Proteomes" id="UP000298652">
    <property type="component" value="Chromosome 7"/>
</dbReference>
<keyword evidence="4" id="KW-1185">Reference proteome</keyword>
<dbReference type="InterPro" id="IPR043519">
    <property type="entry name" value="NT_sf"/>
</dbReference>
<name>A0A4U6TNR2_SETVI</name>
<dbReference type="InterPro" id="IPR004394">
    <property type="entry name" value="Iojap/RsfS/C7orf30"/>
</dbReference>
<dbReference type="PANTHER" id="PTHR21043:SF2">
    <property type="entry name" value="PROTEIN IOJAP, CHLOROPLASTIC"/>
    <property type="match status" value="1"/>
</dbReference>
<organism evidence="3 4">
    <name type="scientific">Setaria viridis</name>
    <name type="common">Green bristlegrass</name>
    <name type="synonym">Setaria italica subsp. viridis</name>
    <dbReference type="NCBI Taxonomy" id="4556"/>
    <lineage>
        <taxon>Eukaryota</taxon>
        <taxon>Viridiplantae</taxon>
        <taxon>Streptophyta</taxon>
        <taxon>Embryophyta</taxon>
        <taxon>Tracheophyta</taxon>
        <taxon>Spermatophyta</taxon>
        <taxon>Magnoliopsida</taxon>
        <taxon>Liliopsida</taxon>
        <taxon>Poales</taxon>
        <taxon>Poaceae</taxon>
        <taxon>PACMAD clade</taxon>
        <taxon>Panicoideae</taxon>
        <taxon>Panicodae</taxon>
        <taxon>Paniceae</taxon>
        <taxon>Cenchrinae</taxon>
        <taxon>Setaria</taxon>
    </lineage>
</organism>
<dbReference type="AlphaFoldDB" id="A0A4U6TNR2"/>
<evidence type="ECO:0000256" key="2">
    <source>
        <dbReference type="SAM" id="MobiDB-lite"/>
    </source>
</evidence>
<dbReference type="EMBL" id="CM016558">
    <property type="protein sequence ID" value="TKW02905.1"/>
    <property type="molecule type" value="Genomic_DNA"/>
</dbReference>
<feature type="region of interest" description="Disordered" evidence="2">
    <location>
        <begin position="1"/>
        <end position="23"/>
    </location>
</feature>
<reference evidence="3" key="1">
    <citation type="submission" date="2019-03" db="EMBL/GenBank/DDBJ databases">
        <title>WGS assembly of Setaria viridis.</title>
        <authorList>
            <person name="Huang P."/>
            <person name="Jenkins J."/>
            <person name="Grimwood J."/>
            <person name="Barry K."/>
            <person name="Healey A."/>
            <person name="Mamidi S."/>
            <person name="Sreedasyam A."/>
            <person name="Shu S."/>
            <person name="Feldman M."/>
            <person name="Wu J."/>
            <person name="Yu Y."/>
            <person name="Chen C."/>
            <person name="Johnson J."/>
            <person name="Rokhsar D."/>
            <person name="Baxter I."/>
            <person name="Schmutz J."/>
            <person name="Brutnell T."/>
            <person name="Kellogg E."/>
        </authorList>
    </citation>
    <scope>NUCLEOTIDE SEQUENCE [LARGE SCALE GENOMIC DNA]</scope>
</reference>
<evidence type="ECO:0000313" key="3">
    <source>
        <dbReference type="EMBL" id="TKW02905.1"/>
    </source>
</evidence>